<evidence type="ECO:0000256" key="2">
    <source>
        <dbReference type="ARBA" id="ARBA00022676"/>
    </source>
</evidence>
<dbReference type="EMBL" id="VCIW01000001">
    <property type="protein sequence ID" value="TLS53948.1"/>
    <property type="molecule type" value="Genomic_DNA"/>
</dbReference>
<evidence type="ECO:0000256" key="3">
    <source>
        <dbReference type="ARBA" id="ARBA00022679"/>
    </source>
</evidence>
<dbReference type="RefSeq" id="WP_138191574.1">
    <property type="nucleotide sequence ID" value="NZ_VCIW01000001.1"/>
</dbReference>
<dbReference type="GO" id="GO:0006166">
    <property type="term" value="P:purine ribonucleoside salvage"/>
    <property type="evidence" value="ECO:0007669"/>
    <property type="project" value="UniProtKB-KW"/>
</dbReference>
<dbReference type="GO" id="GO:0000310">
    <property type="term" value="F:xanthine phosphoribosyltransferase activity"/>
    <property type="evidence" value="ECO:0007669"/>
    <property type="project" value="UniProtKB-UniRule"/>
</dbReference>
<organism evidence="8 9">
    <name type="scientific">Paenibacillus antri</name>
    <dbReference type="NCBI Taxonomy" id="2582848"/>
    <lineage>
        <taxon>Bacteria</taxon>
        <taxon>Bacillati</taxon>
        <taxon>Bacillota</taxon>
        <taxon>Bacilli</taxon>
        <taxon>Bacillales</taxon>
        <taxon>Paenibacillaceae</taxon>
        <taxon>Paenibacillus</taxon>
    </lineage>
</organism>
<evidence type="ECO:0000259" key="7">
    <source>
        <dbReference type="Pfam" id="PF00156"/>
    </source>
</evidence>
<dbReference type="PANTHER" id="PTHR43864">
    <property type="entry name" value="HYPOXANTHINE/GUANINE PHOSPHORIBOSYLTRANSFERASE"/>
    <property type="match status" value="1"/>
</dbReference>
<dbReference type="Pfam" id="PF00156">
    <property type="entry name" value="Pribosyltran"/>
    <property type="match status" value="1"/>
</dbReference>
<dbReference type="InterPro" id="IPR029057">
    <property type="entry name" value="PRTase-like"/>
</dbReference>
<evidence type="ECO:0000256" key="1">
    <source>
        <dbReference type="ARBA" id="ARBA00022490"/>
    </source>
</evidence>
<comment type="pathway">
    <text evidence="5">Purine metabolism; XMP biosynthesis via salvage pathway; XMP from xanthine: step 1/1.</text>
</comment>
<dbReference type="Gene3D" id="3.40.50.2020">
    <property type="match status" value="1"/>
</dbReference>
<dbReference type="HAMAP" id="MF_01184">
    <property type="entry name" value="XPRTase"/>
    <property type="match status" value="1"/>
</dbReference>
<dbReference type="Proteomes" id="UP000309676">
    <property type="component" value="Unassembled WGS sequence"/>
</dbReference>
<dbReference type="PANTHER" id="PTHR43864:SF1">
    <property type="entry name" value="XANTHINE PHOSPHORIBOSYLTRANSFERASE"/>
    <property type="match status" value="1"/>
</dbReference>
<feature type="domain" description="Phosphoribosyltransferase" evidence="7">
    <location>
        <begin position="42"/>
        <end position="156"/>
    </location>
</feature>
<dbReference type="OrthoDB" id="9790678at2"/>
<reference evidence="8 9" key="1">
    <citation type="submission" date="2019-05" db="EMBL/GenBank/DDBJ databases">
        <authorList>
            <person name="Narsing Rao M.P."/>
            <person name="Li W.J."/>
        </authorList>
    </citation>
    <scope>NUCLEOTIDE SEQUENCE [LARGE SCALE GENOMIC DNA]</scope>
    <source>
        <strain evidence="8 9">SYSU_K30003</strain>
    </source>
</reference>
<evidence type="ECO:0000313" key="9">
    <source>
        <dbReference type="Proteomes" id="UP000309676"/>
    </source>
</evidence>
<dbReference type="InterPro" id="IPR050118">
    <property type="entry name" value="Pur/Pyrimidine_PRTase"/>
</dbReference>
<evidence type="ECO:0000313" key="8">
    <source>
        <dbReference type="EMBL" id="TLS53948.1"/>
    </source>
</evidence>
<evidence type="ECO:0000256" key="5">
    <source>
        <dbReference type="HAMAP-Rule" id="MF_01184"/>
    </source>
</evidence>
<dbReference type="NCBIfam" id="TIGR01744">
    <property type="entry name" value="XPRTase"/>
    <property type="match status" value="1"/>
</dbReference>
<sequence length="191" mass="20742">MELLKRRIIEDGRVLSDQVLSVNTFLNHGVDPVLIAAMGREFAERFRDAGVTRVLTIESSGIAIAFATAAELGVPLVYARRRKALMNEGEYYSERVPSFTKGIVTDIVISKEVLKANDRILFIDDFIANGDAARGALRIVERSGATMVGAGIAIEKAFQSGGSFLREQGIPVLSLARIASLEGGQVRFAEE</sequence>
<name>A0A5R9GKD8_9BACL</name>
<feature type="binding site" evidence="5">
    <location>
        <position position="20"/>
    </location>
    <ligand>
        <name>xanthine</name>
        <dbReference type="ChEBI" id="CHEBI:17712"/>
    </ligand>
</feature>
<feature type="binding site" evidence="5">
    <location>
        <begin position="128"/>
        <end position="132"/>
    </location>
    <ligand>
        <name>5-phospho-alpha-D-ribose 1-diphosphate</name>
        <dbReference type="ChEBI" id="CHEBI:58017"/>
    </ligand>
</feature>
<dbReference type="SUPFAM" id="SSF53271">
    <property type="entry name" value="PRTase-like"/>
    <property type="match status" value="1"/>
</dbReference>
<comment type="function">
    <text evidence="5">Converts the preformed base xanthine, a product of nucleic acid breakdown, to xanthosine 5'-monophosphate (XMP), so it can be reused for RNA or DNA synthesis.</text>
</comment>
<comment type="catalytic activity">
    <reaction evidence="5">
        <text>XMP + diphosphate = xanthine + 5-phospho-alpha-D-ribose 1-diphosphate</text>
        <dbReference type="Rhea" id="RHEA:10800"/>
        <dbReference type="ChEBI" id="CHEBI:17712"/>
        <dbReference type="ChEBI" id="CHEBI:33019"/>
        <dbReference type="ChEBI" id="CHEBI:57464"/>
        <dbReference type="ChEBI" id="CHEBI:58017"/>
        <dbReference type="EC" id="2.4.2.22"/>
    </reaction>
</comment>
<dbReference type="UniPathway" id="UPA00602">
    <property type="reaction ID" value="UER00658"/>
</dbReference>
<keyword evidence="9" id="KW-1185">Reference proteome</keyword>
<comment type="subcellular location">
    <subcellularLocation>
        <location evidence="5">Cytoplasm</location>
    </subcellularLocation>
</comment>
<dbReference type="InterPro" id="IPR010079">
    <property type="entry name" value="Xanthine_PRibTrfase"/>
</dbReference>
<comment type="subunit">
    <text evidence="5">Homodimer.</text>
</comment>
<keyword evidence="1 5" id="KW-0963">Cytoplasm</keyword>
<evidence type="ECO:0000256" key="4">
    <source>
        <dbReference type="ARBA" id="ARBA00022726"/>
    </source>
</evidence>
<comment type="similarity">
    <text evidence="5">Belongs to the purine/pyrimidine phosphoribosyltransferase family. Xpt subfamily.</text>
</comment>
<dbReference type="CDD" id="cd06223">
    <property type="entry name" value="PRTases_typeI"/>
    <property type="match status" value="1"/>
</dbReference>
<keyword evidence="2 5" id="KW-0328">Glycosyltransferase</keyword>
<feature type="binding site" evidence="5">
    <location>
        <position position="27"/>
    </location>
    <ligand>
        <name>xanthine</name>
        <dbReference type="ChEBI" id="CHEBI:17712"/>
    </ligand>
</feature>
<dbReference type="GO" id="GO:0005737">
    <property type="term" value="C:cytoplasm"/>
    <property type="evidence" value="ECO:0007669"/>
    <property type="project" value="UniProtKB-SubCell"/>
</dbReference>
<evidence type="ECO:0000256" key="6">
    <source>
        <dbReference type="NCBIfam" id="TIGR01744"/>
    </source>
</evidence>
<accession>A0A5R9GKD8</accession>
<comment type="caution">
    <text evidence="8">The sequence shown here is derived from an EMBL/GenBank/DDBJ whole genome shotgun (WGS) entry which is preliminary data.</text>
</comment>
<dbReference type="InterPro" id="IPR000836">
    <property type="entry name" value="PRTase_dom"/>
</dbReference>
<dbReference type="EC" id="2.4.2.22" evidence="5 6"/>
<keyword evidence="4 5" id="KW-0660">Purine salvage</keyword>
<dbReference type="AlphaFoldDB" id="A0A5R9GKD8"/>
<dbReference type="NCBIfam" id="NF006671">
    <property type="entry name" value="PRK09219.1"/>
    <property type="match status" value="1"/>
</dbReference>
<protein>
    <recommendedName>
        <fullName evidence="5 6">Xanthine phosphoribosyltransferase</fullName>
        <shortName evidence="5">XPRTase</shortName>
        <ecNumber evidence="5 6">2.4.2.22</ecNumber>
    </recommendedName>
</protein>
<gene>
    <name evidence="5" type="primary">xpt</name>
    <name evidence="8" type="ORF">FE782_00945</name>
</gene>
<dbReference type="GO" id="GO:0046110">
    <property type="term" value="P:xanthine metabolic process"/>
    <property type="evidence" value="ECO:0007669"/>
    <property type="project" value="UniProtKB-UniRule"/>
</dbReference>
<proteinExistence type="inferred from homology"/>
<dbReference type="GO" id="GO:0032265">
    <property type="term" value="P:XMP salvage"/>
    <property type="evidence" value="ECO:0007669"/>
    <property type="project" value="UniProtKB-UniRule"/>
</dbReference>
<feature type="binding site" evidence="5">
    <location>
        <position position="156"/>
    </location>
    <ligand>
        <name>xanthine</name>
        <dbReference type="ChEBI" id="CHEBI:17712"/>
    </ligand>
</feature>
<keyword evidence="3 5" id="KW-0808">Transferase</keyword>